<protein>
    <recommendedName>
        <fullName evidence="5">Clathrin/coatomer adaptor adaptin-like N-terminal domain-containing protein</fullName>
    </recommendedName>
</protein>
<dbReference type="AlphaFoldDB" id="A0AAV8XNC1"/>
<dbReference type="EMBL" id="JAPWTK010000457">
    <property type="protein sequence ID" value="KAJ8939962.1"/>
    <property type="molecule type" value="Genomic_DNA"/>
</dbReference>
<evidence type="ECO:0000256" key="3">
    <source>
        <dbReference type="ARBA" id="ARBA00022927"/>
    </source>
</evidence>
<evidence type="ECO:0000313" key="7">
    <source>
        <dbReference type="Proteomes" id="UP001162162"/>
    </source>
</evidence>
<comment type="subcellular location">
    <subcellularLocation>
        <location evidence="1">Endomembrane system</location>
    </subcellularLocation>
</comment>
<dbReference type="Pfam" id="PF01602">
    <property type="entry name" value="Adaptin_N"/>
    <property type="match status" value="1"/>
</dbReference>
<keyword evidence="7" id="KW-1185">Reference proteome</keyword>
<keyword evidence="4" id="KW-0472">Membrane</keyword>
<keyword evidence="2" id="KW-0813">Transport</keyword>
<evidence type="ECO:0000256" key="2">
    <source>
        <dbReference type="ARBA" id="ARBA00022448"/>
    </source>
</evidence>
<evidence type="ECO:0000256" key="4">
    <source>
        <dbReference type="ARBA" id="ARBA00023136"/>
    </source>
</evidence>
<feature type="domain" description="Clathrin/coatomer adaptor adaptin-like N-terminal" evidence="5">
    <location>
        <begin position="33"/>
        <end position="157"/>
    </location>
</feature>
<dbReference type="Gene3D" id="1.25.10.10">
    <property type="entry name" value="Leucine-rich Repeat Variant"/>
    <property type="match status" value="1"/>
</dbReference>
<dbReference type="InterPro" id="IPR016024">
    <property type="entry name" value="ARM-type_fold"/>
</dbReference>
<dbReference type="GO" id="GO:0006886">
    <property type="term" value="P:intracellular protein transport"/>
    <property type="evidence" value="ECO:0007669"/>
    <property type="project" value="InterPro"/>
</dbReference>
<proteinExistence type="predicted"/>
<comment type="caution">
    <text evidence="6">The sequence shown here is derived from an EMBL/GenBank/DDBJ whole genome shotgun (WGS) entry which is preliminary data.</text>
</comment>
<evidence type="ECO:0000259" key="5">
    <source>
        <dbReference type="Pfam" id="PF01602"/>
    </source>
</evidence>
<reference evidence="6" key="1">
    <citation type="journal article" date="2023" name="Insect Mol. Biol.">
        <title>Genome sequencing provides insights into the evolution of gene families encoding plant cell wall-degrading enzymes in longhorned beetles.</title>
        <authorList>
            <person name="Shin N.R."/>
            <person name="Okamura Y."/>
            <person name="Kirsch R."/>
            <person name="Pauchet Y."/>
        </authorList>
    </citation>
    <scope>NUCLEOTIDE SEQUENCE</scope>
    <source>
        <strain evidence="6">AMC_N1</strain>
    </source>
</reference>
<gene>
    <name evidence="6" type="ORF">NQ318_006143</name>
</gene>
<sequence>MTTFDYEASGRAMPAVRGDGMRVNLKVTKPLAGYQKKKYVCKLLFIFLLGHDIDFGHMEAVNLLSSNKYSEKQIGYLFISVLVNTNSELIKLIIQSIKNDLASRNPIHVNLALQCIANIGSREMAEAFGNDIPKLLVSGDTMDVVKQSAALCLYDCSEHPRKSYLEANGPHVSSIY</sequence>
<dbReference type="GO" id="GO:0016192">
    <property type="term" value="P:vesicle-mediated transport"/>
    <property type="evidence" value="ECO:0007669"/>
    <property type="project" value="InterPro"/>
</dbReference>
<keyword evidence="3" id="KW-0653">Protein transport</keyword>
<dbReference type="InterPro" id="IPR011989">
    <property type="entry name" value="ARM-like"/>
</dbReference>
<dbReference type="InterPro" id="IPR050840">
    <property type="entry name" value="Adaptor_Complx_Large_Subunit"/>
</dbReference>
<evidence type="ECO:0000256" key="1">
    <source>
        <dbReference type="ARBA" id="ARBA00004308"/>
    </source>
</evidence>
<dbReference type="Proteomes" id="UP001162162">
    <property type="component" value="Unassembled WGS sequence"/>
</dbReference>
<dbReference type="InterPro" id="IPR002553">
    <property type="entry name" value="Clathrin/coatomer_adapt-like_N"/>
</dbReference>
<dbReference type="GO" id="GO:0030117">
    <property type="term" value="C:membrane coat"/>
    <property type="evidence" value="ECO:0007669"/>
    <property type="project" value="InterPro"/>
</dbReference>
<accession>A0AAV8XNC1</accession>
<name>A0AAV8XNC1_9CUCU</name>
<dbReference type="GO" id="GO:0012505">
    <property type="term" value="C:endomembrane system"/>
    <property type="evidence" value="ECO:0007669"/>
    <property type="project" value="UniProtKB-SubCell"/>
</dbReference>
<dbReference type="SUPFAM" id="SSF48371">
    <property type="entry name" value="ARM repeat"/>
    <property type="match status" value="1"/>
</dbReference>
<evidence type="ECO:0000313" key="6">
    <source>
        <dbReference type="EMBL" id="KAJ8939962.1"/>
    </source>
</evidence>
<dbReference type="PANTHER" id="PTHR22780">
    <property type="entry name" value="ADAPTIN, ALPHA/GAMMA/EPSILON"/>
    <property type="match status" value="1"/>
</dbReference>
<organism evidence="6 7">
    <name type="scientific">Aromia moschata</name>
    <dbReference type="NCBI Taxonomy" id="1265417"/>
    <lineage>
        <taxon>Eukaryota</taxon>
        <taxon>Metazoa</taxon>
        <taxon>Ecdysozoa</taxon>
        <taxon>Arthropoda</taxon>
        <taxon>Hexapoda</taxon>
        <taxon>Insecta</taxon>
        <taxon>Pterygota</taxon>
        <taxon>Neoptera</taxon>
        <taxon>Endopterygota</taxon>
        <taxon>Coleoptera</taxon>
        <taxon>Polyphaga</taxon>
        <taxon>Cucujiformia</taxon>
        <taxon>Chrysomeloidea</taxon>
        <taxon>Cerambycidae</taxon>
        <taxon>Cerambycinae</taxon>
        <taxon>Callichromatini</taxon>
        <taxon>Aromia</taxon>
    </lineage>
</organism>